<accession>S6A8A6</accession>
<organism evidence="2 3">
    <name type="scientific">Treponema pedis str. T A4</name>
    <dbReference type="NCBI Taxonomy" id="1291379"/>
    <lineage>
        <taxon>Bacteria</taxon>
        <taxon>Pseudomonadati</taxon>
        <taxon>Spirochaetota</taxon>
        <taxon>Spirochaetia</taxon>
        <taxon>Spirochaetales</taxon>
        <taxon>Treponemataceae</taxon>
        <taxon>Treponema</taxon>
    </lineage>
</organism>
<dbReference type="EMBL" id="CP004120">
    <property type="protein sequence ID" value="AGT43494.1"/>
    <property type="molecule type" value="Genomic_DNA"/>
</dbReference>
<dbReference type="AlphaFoldDB" id="S6A8A6"/>
<keyword evidence="3" id="KW-1185">Reference proteome</keyword>
<keyword evidence="1" id="KW-0175">Coiled coil</keyword>
<dbReference type="GeneID" id="301089637"/>
<dbReference type="Proteomes" id="UP000015620">
    <property type="component" value="Chromosome"/>
</dbReference>
<dbReference type="KEGG" id="tped:TPE_0998"/>
<sequence length="348" mass="40791">MEDINIATSDALMKKLNANTIELHYCFSDKEHRIDAFIENRCEYELLLFMKEISKYVELEFIFETELTQAGGIRKFFKLIPTNLSKSDNKKIAIGIITALYVNIATTCLISPLSIAITESIKYAIHSMFEDKELSELQKEKLREEIKALKLDNQKKQEEIEKNEQLKIRRSNFYEILNNYERLESVEFIGEDEDKNRILEYGKISQDNFKDYIIVREELTDQIIENAKIVIISPVLTKMNKNIKWKGLYNGELITLTMKSEEFITSIDDGLIEFKNGFIITCNLRIEREKTKSTEEKHKYIVTEVISYIVDDKILETLEGKAYKQLKKENEAIQDLPFDELKQDETDK</sequence>
<evidence type="ECO:0000256" key="1">
    <source>
        <dbReference type="SAM" id="Coils"/>
    </source>
</evidence>
<dbReference type="RefSeq" id="WP_020964794.1">
    <property type="nucleotide sequence ID" value="NC_022097.1"/>
</dbReference>
<evidence type="ECO:0000313" key="2">
    <source>
        <dbReference type="EMBL" id="AGT43494.1"/>
    </source>
</evidence>
<gene>
    <name evidence="2" type="ORF">TPE_0998</name>
</gene>
<reference evidence="2 3" key="1">
    <citation type="journal article" date="2013" name="PLoS ONE">
        <title>Genome-Wide Relatedness of Treponema pedis, from Gingiva and Necrotic Skin Lesions of Pigs, with the Human Oral Pathogen Treponema denticola.</title>
        <authorList>
            <person name="Svartstrom O."/>
            <person name="Mushtaq M."/>
            <person name="Pringle M."/>
            <person name="Segerman B."/>
        </authorList>
    </citation>
    <scope>NUCLEOTIDE SEQUENCE [LARGE SCALE GENOMIC DNA]</scope>
    <source>
        <strain evidence="2">T A4</strain>
    </source>
</reference>
<protein>
    <submittedName>
        <fullName evidence="2">Uncharacterized protein</fullName>
    </submittedName>
</protein>
<name>S6A8A6_9SPIR</name>
<dbReference type="OrthoDB" id="1091280at2"/>
<evidence type="ECO:0000313" key="3">
    <source>
        <dbReference type="Proteomes" id="UP000015620"/>
    </source>
</evidence>
<feature type="coiled-coil region" evidence="1">
    <location>
        <begin position="132"/>
        <end position="169"/>
    </location>
</feature>
<dbReference type="PATRIC" id="fig|1291379.3.peg.997"/>
<proteinExistence type="predicted"/>
<dbReference type="HOGENOM" id="CLU_075495_0_0_12"/>
<dbReference type="STRING" id="1291379.TPE_0998"/>